<feature type="chain" id="PRO_5001586203" description="Type IV pilus biogenesis protein PilP" evidence="2">
    <location>
        <begin position="32"/>
        <end position="228"/>
    </location>
</feature>
<dbReference type="NCBIfam" id="TIGR03021">
    <property type="entry name" value="pilP_fam"/>
    <property type="match status" value="1"/>
</dbReference>
<comment type="caution">
    <text evidence="3">The sequence shown here is derived from an EMBL/GenBank/DDBJ whole genome shotgun (WGS) entry which is preliminary data.</text>
</comment>
<protein>
    <recommendedName>
        <fullName evidence="5">Type IV pilus biogenesis protein PilP</fullName>
    </recommendedName>
</protein>
<gene>
    <name evidence="3" type="ORF">ASAP_2965</name>
</gene>
<reference evidence="3 4" key="1">
    <citation type="journal article" date="2014" name="Genome Biol. Evol.">
        <title>Acetic acid bacteria genomes reveal functional traits for adaptation to life in insect guts.</title>
        <authorList>
            <person name="Chouaia B."/>
            <person name="Gaiarsa S."/>
            <person name="Crotti E."/>
            <person name="Comandatore F."/>
            <person name="Degli Esposti M."/>
            <person name="Ricci I."/>
            <person name="Alma A."/>
            <person name="Favia G."/>
            <person name="Bandi C."/>
            <person name="Daffonchio D."/>
        </authorList>
    </citation>
    <scope>NUCLEOTIDE SEQUENCE [LARGE SCALE GENOMIC DNA]</scope>
    <source>
        <strain evidence="3 4">SF2.1</strain>
    </source>
</reference>
<organism evidence="3 4">
    <name type="scientific">Asaia bogorensis</name>
    <dbReference type="NCBI Taxonomy" id="91915"/>
    <lineage>
        <taxon>Bacteria</taxon>
        <taxon>Pseudomonadati</taxon>
        <taxon>Pseudomonadota</taxon>
        <taxon>Alphaproteobacteria</taxon>
        <taxon>Acetobacterales</taxon>
        <taxon>Acetobacteraceae</taxon>
        <taxon>Asaia</taxon>
    </lineage>
</organism>
<evidence type="ECO:0000313" key="4">
    <source>
        <dbReference type="Proteomes" id="UP000027583"/>
    </source>
</evidence>
<dbReference type="Proteomes" id="UP000027583">
    <property type="component" value="Unassembled WGS sequence"/>
</dbReference>
<evidence type="ECO:0000256" key="1">
    <source>
        <dbReference type="SAM" id="MobiDB-lite"/>
    </source>
</evidence>
<evidence type="ECO:0000256" key="2">
    <source>
        <dbReference type="SAM" id="SignalP"/>
    </source>
</evidence>
<dbReference type="AlphaFoldDB" id="A0A060QJ66"/>
<dbReference type="InterPro" id="IPR022753">
    <property type="entry name" value="T4SS_pilus_biogen_PilP"/>
</dbReference>
<name>A0A060QJ66_9PROT</name>
<accession>A0A060QJ66</accession>
<evidence type="ECO:0008006" key="5">
    <source>
        <dbReference type="Google" id="ProtNLM"/>
    </source>
</evidence>
<feature type="signal peptide" evidence="2">
    <location>
        <begin position="1"/>
        <end position="31"/>
    </location>
</feature>
<feature type="region of interest" description="Disordered" evidence="1">
    <location>
        <begin position="208"/>
        <end position="228"/>
    </location>
</feature>
<sequence>MMRSRSSSPILVVKRLTMALCMGSAVQPAIAAIPQCAAHLQEPGADGVLSAQQLSMNEACLHALNDFQKAAEAKAKIEEVESHKERGSAPVSTSALPPVLPGYPGVAMPPSFAPRPIQTVPQVAEKPFPPRLPVIVMILSDAQDRPTATLRLPEGGSVDVTRGSLLPDGTSVAAIDGNTVYVRRGHTLMRLPMDNGQSLTPVADDRAPTQGQALPAGSYPMLGGGIPR</sequence>
<dbReference type="EMBL" id="CBLX010000025">
    <property type="protein sequence ID" value="CDG41010.1"/>
    <property type="molecule type" value="Genomic_DNA"/>
</dbReference>
<evidence type="ECO:0000313" key="3">
    <source>
        <dbReference type="EMBL" id="CDG41010.1"/>
    </source>
</evidence>
<reference evidence="3 4" key="2">
    <citation type="journal article" date="2014" name="PLoS ONE">
        <title>Evolution of mitochondria reconstructed from the energy metabolism of living bacteria.</title>
        <authorList>
            <person name="Degli Esposti M."/>
            <person name="Chouaia B."/>
            <person name="Comandatore F."/>
            <person name="Crotti E."/>
            <person name="Sassera D."/>
            <person name="Lievens P.M."/>
            <person name="Daffonchio D."/>
            <person name="Bandi C."/>
        </authorList>
    </citation>
    <scope>NUCLEOTIDE SEQUENCE [LARGE SCALE GENOMIC DNA]</scope>
    <source>
        <strain evidence="3 4">SF2.1</strain>
    </source>
</reference>
<proteinExistence type="predicted"/>
<keyword evidence="2" id="KW-0732">Signal</keyword>